<keyword evidence="2" id="KW-1185">Reference proteome</keyword>
<organism evidence="1 2">
    <name type="scientific">Dictyobacter formicarum</name>
    <dbReference type="NCBI Taxonomy" id="2778368"/>
    <lineage>
        <taxon>Bacteria</taxon>
        <taxon>Bacillati</taxon>
        <taxon>Chloroflexota</taxon>
        <taxon>Ktedonobacteria</taxon>
        <taxon>Ktedonobacterales</taxon>
        <taxon>Dictyobacteraceae</taxon>
        <taxon>Dictyobacter</taxon>
    </lineage>
</organism>
<proteinExistence type="predicted"/>
<dbReference type="EMBL" id="BNJJ01000001">
    <property type="protein sequence ID" value="GHO82384.1"/>
    <property type="molecule type" value="Genomic_DNA"/>
</dbReference>
<sequence>MQCASCGKQADWGELFRFVVKTLPSGKHEEINVCQRCQPFFRKIEVLFEMLDGPTYTDTE</sequence>
<evidence type="ECO:0000313" key="2">
    <source>
        <dbReference type="Proteomes" id="UP000635565"/>
    </source>
</evidence>
<reference evidence="1 2" key="1">
    <citation type="journal article" date="2021" name="Int. J. Syst. Evol. Microbiol.">
        <title>Reticulibacter mediterranei gen. nov., sp. nov., within the new family Reticulibacteraceae fam. nov., and Ktedonospora formicarum gen. nov., sp. nov., Ktedonobacter robiniae sp. nov., Dictyobacter formicarum sp. nov. and Dictyobacter arantiisoli sp. nov., belonging to the class Ktedonobacteria.</title>
        <authorList>
            <person name="Yabe S."/>
            <person name="Zheng Y."/>
            <person name="Wang C.M."/>
            <person name="Sakai Y."/>
            <person name="Abe K."/>
            <person name="Yokota A."/>
            <person name="Donadio S."/>
            <person name="Cavaletti L."/>
            <person name="Monciardini P."/>
        </authorList>
    </citation>
    <scope>NUCLEOTIDE SEQUENCE [LARGE SCALE GENOMIC DNA]</scope>
    <source>
        <strain evidence="1 2">SOSP1-9</strain>
    </source>
</reference>
<name>A0ABQ3V966_9CHLR</name>
<accession>A0ABQ3V966</accession>
<gene>
    <name evidence="1" type="ORF">KSZ_03900</name>
</gene>
<dbReference type="Proteomes" id="UP000635565">
    <property type="component" value="Unassembled WGS sequence"/>
</dbReference>
<protein>
    <submittedName>
        <fullName evidence="1">Uncharacterized protein</fullName>
    </submittedName>
</protein>
<comment type="caution">
    <text evidence="1">The sequence shown here is derived from an EMBL/GenBank/DDBJ whole genome shotgun (WGS) entry which is preliminary data.</text>
</comment>
<evidence type="ECO:0000313" key="1">
    <source>
        <dbReference type="EMBL" id="GHO82384.1"/>
    </source>
</evidence>